<evidence type="ECO:0000259" key="3">
    <source>
        <dbReference type="Pfam" id="PF17147"/>
    </source>
</evidence>
<dbReference type="InterPro" id="IPR029061">
    <property type="entry name" value="THDP-binding"/>
</dbReference>
<name>A0A5S4ZU02_9FIRM</name>
<dbReference type="FunFam" id="3.40.50.970:FF:000022">
    <property type="entry name" value="2-oxoglutarate ferredoxin oxidoreductase alpha subunit"/>
    <property type="match status" value="1"/>
</dbReference>
<evidence type="ECO:0000313" key="4">
    <source>
        <dbReference type="EMBL" id="TYO96470.1"/>
    </source>
</evidence>
<feature type="domain" description="Pyruvate:ferredoxin oxidoreductase core" evidence="3">
    <location>
        <begin position="273"/>
        <end position="344"/>
    </location>
</feature>
<protein>
    <submittedName>
        <fullName evidence="4">2-oxoglutarate ferredoxin oxidoreductase, alpha subunit</fullName>
    </submittedName>
</protein>
<dbReference type="CDD" id="cd07034">
    <property type="entry name" value="TPP_PYR_PFOR_IOR-alpha_like"/>
    <property type="match status" value="1"/>
</dbReference>
<evidence type="ECO:0000259" key="2">
    <source>
        <dbReference type="Pfam" id="PF01855"/>
    </source>
</evidence>
<dbReference type="PANTHER" id="PTHR32154">
    <property type="entry name" value="PYRUVATE-FLAVODOXIN OXIDOREDUCTASE-RELATED"/>
    <property type="match status" value="1"/>
</dbReference>
<dbReference type="InterPro" id="IPR002880">
    <property type="entry name" value="Pyrv_Fd/Flavodoxin_OxRdtase_N"/>
</dbReference>
<gene>
    <name evidence="4" type="ORF">LX24_00937</name>
</gene>
<dbReference type="RefSeq" id="WP_166510982.1">
    <property type="nucleotide sequence ID" value="NZ_VNHM01000004.1"/>
</dbReference>
<dbReference type="Gene3D" id="3.40.50.970">
    <property type="match status" value="1"/>
</dbReference>
<reference evidence="4 5" key="1">
    <citation type="submission" date="2019-07" db="EMBL/GenBank/DDBJ databases">
        <title>Genomic Encyclopedia of Type Strains, Phase I: the one thousand microbial genomes (KMG-I) project.</title>
        <authorList>
            <person name="Kyrpides N."/>
        </authorList>
    </citation>
    <scope>NUCLEOTIDE SEQUENCE [LARGE SCALE GENOMIC DNA]</scope>
    <source>
        <strain evidence="4 5">DSM 6562</strain>
    </source>
</reference>
<feature type="domain" description="Pyruvate flavodoxin/ferredoxin oxidoreductase pyrimidine binding" evidence="2">
    <location>
        <begin position="18"/>
        <end position="239"/>
    </location>
</feature>
<evidence type="ECO:0000313" key="5">
    <source>
        <dbReference type="Proteomes" id="UP000323166"/>
    </source>
</evidence>
<evidence type="ECO:0000256" key="1">
    <source>
        <dbReference type="ARBA" id="ARBA00023002"/>
    </source>
</evidence>
<dbReference type="Gene3D" id="3.40.50.920">
    <property type="match status" value="1"/>
</dbReference>
<keyword evidence="1" id="KW-0560">Oxidoreductase</keyword>
<dbReference type="PANTHER" id="PTHR32154:SF14">
    <property type="entry name" value="2-OXOGLUTARATE SYNTHASE SUBUNIT KORA"/>
    <property type="match status" value="1"/>
</dbReference>
<dbReference type="Proteomes" id="UP000323166">
    <property type="component" value="Unassembled WGS sequence"/>
</dbReference>
<dbReference type="EMBL" id="VNHM01000004">
    <property type="protein sequence ID" value="TYO96470.1"/>
    <property type="molecule type" value="Genomic_DNA"/>
</dbReference>
<dbReference type="InterPro" id="IPR033412">
    <property type="entry name" value="PFOR_II"/>
</dbReference>
<dbReference type="AlphaFoldDB" id="A0A5S4ZU02"/>
<dbReference type="GO" id="GO:0016491">
    <property type="term" value="F:oxidoreductase activity"/>
    <property type="evidence" value="ECO:0007669"/>
    <property type="project" value="UniProtKB-KW"/>
</dbReference>
<dbReference type="InterPro" id="IPR009014">
    <property type="entry name" value="Transketo_C/PFOR_II"/>
</dbReference>
<sequence>MTGNQFLQGNEACTYGGLAAGALFFAGYPISPATEIAELCSNLLPAKGGVFIQMEDEIASIAAVIGASLGGMKAFTATSGPGLSLMQENIGLAIMAEVPCVIINVQRFGLSTGIATQPGQSDIMATRWGTHGDHSIIALAPSSVQECFDLTVEAFNLAERFRTPVVVLTDAVIAHLRESVYIPEQVKIINRTRPSGPVEGYRPYAPGENLVPVPPNFGDEYILRVTGLVHDEYGYSSDNPDVGGQLVNRLIDKIENYTRELPQPEYTGPENPDVIIISYGISARSALAAARRIRCQGISLGVLKLKTIWPFPEQAVAKICARAPRVVVAEMNKGQILREVKAAGITRAIGLNRTDTRVIMPGEIISYVKERCACATG</sequence>
<comment type="caution">
    <text evidence="4">The sequence shown here is derived from an EMBL/GenBank/DDBJ whole genome shotgun (WGS) entry which is preliminary data.</text>
</comment>
<dbReference type="Pfam" id="PF01855">
    <property type="entry name" value="POR_N"/>
    <property type="match status" value="1"/>
</dbReference>
<dbReference type="InterPro" id="IPR050722">
    <property type="entry name" value="Pyruvate:ferred/Flavod_OxRd"/>
</dbReference>
<proteinExistence type="predicted"/>
<dbReference type="SUPFAM" id="SSF52518">
    <property type="entry name" value="Thiamin diphosphate-binding fold (THDP-binding)"/>
    <property type="match status" value="1"/>
</dbReference>
<dbReference type="GO" id="GO:0006979">
    <property type="term" value="P:response to oxidative stress"/>
    <property type="evidence" value="ECO:0007669"/>
    <property type="project" value="TreeGrafter"/>
</dbReference>
<dbReference type="SUPFAM" id="SSF52922">
    <property type="entry name" value="TK C-terminal domain-like"/>
    <property type="match status" value="1"/>
</dbReference>
<keyword evidence="5" id="KW-1185">Reference proteome</keyword>
<dbReference type="Pfam" id="PF17147">
    <property type="entry name" value="PFOR_II"/>
    <property type="match status" value="1"/>
</dbReference>
<dbReference type="NCBIfam" id="NF006412">
    <property type="entry name" value="PRK08659.1"/>
    <property type="match status" value="1"/>
</dbReference>
<organism evidence="4 5">
    <name type="scientific">Desulfallas thermosapovorans DSM 6562</name>
    <dbReference type="NCBI Taxonomy" id="1121431"/>
    <lineage>
        <taxon>Bacteria</taxon>
        <taxon>Bacillati</taxon>
        <taxon>Bacillota</taxon>
        <taxon>Clostridia</taxon>
        <taxon>Eubacteriales</taxon>
        <taxon>Desulfallaceae</taxon>
        <taxon>Desulfallas</taxon>
    </lineage>
</organism>
<accession>A0A5S4ZU02</accession>